<evidence type="ECO:0000256" key="1">
    <source>
        <dbReference type="SAM" id="Phobius"/>
    </source>
</evidence>
<sequence>MRELLLELSAKGKAGLKIVLPIVIAAVLFLVVVPTTHADPSSTIVPGPSDTYAPEDQFVPDYETNKPSVAKLTLTKILNDLQGKKASGSNKDITTVDTPGVGVTFYLTRVTPKPSLEPSAMQPSNPNTFQRLETYVGTTDTNGFIRNPSSPFPQGNGYWRGSSADGSLTGGIMNFPASNGSGGSNYYLLEEDTSSRNPYTNPSNSLFDPTYAAAEPEIFDLPHQTLNSTSSKDSVTGEIKPAQIRGSVYHLHLFPKNVISNDLIKTAKKVVDSDNIPRDSLYAQTGDTVSWEVKYRMYNDKSIDLGNRKLDLAEINQFVNDPANTGPFIVMADRLPSSLQMMQESQQFTLQWQLADGTIESRDLTTMVKYRDHIADNGGKPAGVGDNVSRDVIGPGVGSGNLLPTVSGTSCPDPANGNPQICGNLWTWGLDRQAGSYIIDQLKDQLKDQPKDQPNDKVAVNIWLSWTYNTKLTSSYGDLNANKPGLLINNVAAETIDSRKSGSGAFRANASLSSPGLQFVKTDKPESGSDPKGLAGAIFRLTKTSGDQTSYLYSNGRFYLDNSPDIPSGVKPVEAMSNQQGIVTFVGIPIVGIDQNNPSGPQKVIQTGFALKEYKAPEKFQIPTQAFTTVDFSAYSGLPVTSLARSRGGNGITADVSRLAFNSYETPGMRRVDGSYVFKNAQNEGITKGLENLPKNEWGGNLPLTGGRGILLILIAGAIIMLIGLLYRRHRRKKAFISELTDEN</sequence>
<comment type="caution">
    <text evidence="2">The sequence shown here is derived from an EMBL/GenBank/DDBJ whole genome shotgun (WGS) entry which is preliminary data.</text>
</comment>
<dbReference type="EMBL" id="MWWS01000001">
    <property type="protein sequence ID" value="OZG51087.1"/>
    <property type="molecule type" value="Genomic_DNA"/>
</dbReference>
<proteinExistence type="predicted"/>
<dbReference type="OrthoDB" id="3240424at2"/>
<accession>A0A261EW82</accession>
<evidence type="ECO:0000313" key="3">
    <source>
        <dbReference type="Proteomes" id="UP000216004"/>
    </source>
</evidence>
<dbReference type="Gene3D" id="2.60.40.10">
    <property type="entry name" value="Immunoglobulins"/>
    <property type="match status" value="1"/>
</dbReference>
<keyword evidence="3" id="KW-1185">Reference proteome</keyword>
<dbReference type="GO" id="GO:0005975">
    <property type="term" value="P:carbohydrate metabolic process"/>
    <property type="evidence" value="ECO:0007669"/>
    <property type="project" value="UniProtKB-ARBA"/>
</dbReference>
<dbReference type="AlphaFoldDB" id="A0A261EW82"/>
<dbReference type="InterPro" id="IPR013783">
    <property type="entry name" value="Ig-like_fold"/>
</dbReference>
<name>A0A261EW82_9BIFI</name>
<keyword evidence="1" id="KW-0472">Membrane</keyword>
<keyword evidence="1" id="KW-0812">Transmembrane</keyword>
<reference evidence="2 3" key="1">
    <citation type="journal article" date="2017" name="BMC Genomics">
        <title>Comparative genomic and phylogenomic analyses of the Bifidobacteriaceae family.</title>
        <authorList>
            <person name="Lugli G.A."/>
            <person name="Milani C."/>
            <person name="Turroni F."/>
            <person name="Duranti S."/>
            <person name="Mancabelli L."/>
            <person name="Mangifesta M."/>
            <person name="Ferrario C."/>
            <person name="Modesto M."/>
            <person name="Mattarelli P."/>
            <person name="Jiri K."/>
            <person name="van Sinderen D."/>
            <person name="Ventura M."/>
        </authorList>
    </citation>
    <scope>NUCLEOTIDE SEQUENCE [LARGE SCALE GENOMIC DNA]</scope>
    <source>
        <strain evidence="2 3">DSM 22924</strain>
    </source>
</reference>
<dbReference type="NCBIfam" id="TIGR01167">
    <property type="entry name" value="LPXTG_anchor"/>
    <property type="match status" value="1"/>
</dbReference>
<feature type="transmembrane region" description="Helical" evidence="1">
    <location>
        <begin position="709"/>
        <end position="727"/>
    </location>
</feature>
<gene>
    <name evidence="2" type="ORF">BOCO_0002</name>
</gene>
<organism evidence="2 3">
    <name type="scientific">Bombiscardovia coagulans</name>
    <dbReference type="NCBI Taxonomy" id="686666"/>
    <lineage>
        <taxon>Bacteria</taxon>
        <taxon>Bacillati</taxon>
        <taxon>Actinomycetota</taxon>
        <taxon>Actinomycetes</taxon>
        <taxon>Bifidobacteriales</taxon>
        <taxon>Bifidobacteriaceae</taxon>
        <taxon>Bombiscardovia</taxon>
    </lineage>
</organism>
<evidence type="ECO:0000313" key="2">
    <source>
        <dbReference type="EMBL" id="OZG51087.1"/>
    </source>
</evidence>
<protein>
    <submittedName>
        <fullName evidence="2">Uncharacterized protein</fullName>
    </submittedName>
</protein>
<keyword evidence="1" id="KW-1133">Transmembrane helix</keyword>
<dbReference type="Proteomes" id="UP000216004">
    <property type="component" value="Unassembled WGS sequence"/>
</dbReference>
<dbReference type="RefSeq" id="WP_158520371.1">
    <property type="nucleotide sequence ID" value="NZ_MWWS01000001.1"/>
</dbReference>